<dbReference type="PANTHER" id="PTHR37813:SF1">
    <property type="entry name" value="FELS-2 PROPHAGE PROTEIN"/>
    <property type="match status" value="1"/>
</dbReference>
<evidence type="ECO:0000256" key="2">
    <source>
        <dbReference type="SAM" id="Phobius"/>
    </source>
</evidence>
<dbReference type="NCBIfam" id="TIGR01760">
    <property type="entry name" value="tape_meas_TP901"/>
    <property type="match status" value="1"/>
</dbReference>
<keyword evidence="2" id="KW-0812">Transmembrane</keyword>
<keyword evidence="5" id="KW-1185">Reference proteome</keyword>
<dbReference type="Pfam" id="PF10145">
    <property type="entry name" value="PhageMin_Tail"/>
    <property type="match status" value="1"/>
</dbReference>
<proteinExistence type="predicted"/>
<organism evidence="4 5">
    <name type="scientific">Bacillus sonorensis</name>
    <dbReference type="NCBI Taxonomy" id="119858"/>
    <lineage>
        <taxon>Bacteria</taxon>
        <taxon>Bacillati</taxon>
        <taxon>Bacillota</taxon>
        <taxon>Bacilli</taxon>
        <taxon>Bacillales</taxon>
        <taxon>Bacillaceae</taxon>
        <taxon>Bacillus</taxon>
    </lineage>
</organism>
<dbReference type="RefSeq" id="WP_088272761.1">
    <property type="nucleotide sequence ID" value="NZ_CP021920.1"/>
</dbReference>
<accession>A0ABM6LER3</accession>
<keyword evidence="2" id="KW-0472">Membrane</keyword>
<evidence type="ECO:0000313" key="5">
    <source>
        <dbReference type="Proteomes" id="UP000196877"/>
    </source>
</evidence>
<reference evidence="4 5" key="1">
    <citation type="submission" date="2017-06" db="EMBL/GenBank/DDBJ databases">
        <title>Genome sequence of Bacillus sonorensis strain SRCM101395.</title>
        <authorList>
            <person name="Cho S.H."/>
        </authorList>
    </citation>
    <scope>NUCLEOTIDE SEQUENCE [LARGE SCALE GENOMIC DNA]</scope>
    <source>
        <strain evidence="4 5">SRCM101395</strain>
    </source>
</reference>
<sequence length="1033" mass="107757">MADHTINVRIGATITDLTRSLSEAQSRISSFGQEMAGFSRSIALGFGAAATGMAAGLSATVTKSAEFDTAMRKAGAIAGATGSDFQKMRDSALELGASTTQTSSQVAEAMTELAAKGFDANQVIAAMPGIIAAAEASGEDLALTSDTITSALNAFNMKASESGRVADVLAMTANKSAAGMTSLQYAFKYAAGPAAQLGISLEELAAATGIMVDAGLAGEQAGTTLRSALLRLVDPPKRAANTLEDLGVTTVDQNGNFRSLKDIIGQLQKGMAGMTDAQKSAALASIFGTEAVTGMMAVVSKGPDALGEFTKELENSGGAAAKAAKQMKEGIGGSLEHLSGAFESFAITIGDQLAPYVSAAADKIADLTERFNKLSDGTKKFIAVTAAIVTGLVAFIAISAATVTAVASFSSSLGTLAFALNTTRKALLLTMFQFTLGIGAVIALAAAFAYVYENSDTVREKLQDLGNKLGQKVTPVVKNLTALFKGLAETLTGDFTKGSIALHNLLPPSVANVVVKGVAIIRGAFEDLKKAISDAFNGDFSGFAEFIPNIIGIIVGGIPGLIVAGSKYLPAIAQGIQQNMPTILNTAVNIVNSFVNMIVTNLPIILQAGIQIIQGLLNGFTQALPSILTAATQIINSLVQAIVTLLPALIGAGILILTSLIQGIVEALPQIIQAATTMLTTLINTIVTLMPMIIQAGIQILNALISGIIQVLPQLIEAALQLILALANAIIENLPTIIDAGIQILNSLIDGIIQILPQLIEMAIYLVVTIAQALIENLPKIIDAGIQLLLALIDGILQNLPQLIEAAIELIFAIAQALIDHLPEILDAGMQILMAVVDGIMQLLPELFSVGMEIVGEIAGSIIDNSGEIFNAGADLMHGLWDGIWSMKDWIGQKIGDFMGGITKDIKDTFGIHSPSRVFRDEIGKFLPMGLAVGIERNIGVVKAAANEMANAALFDAQDYSYTVDAAYNRSVPLSFSRDDYASGNNSVSPINITLNYSGSGSREDAEKMYDLIQSKFNEDFRIQQRISGVKGG</sequence>
<feature type="transmembrane region" description="Helical" evidence="2">
    <location>
        <begin position="427"/>
        <end position="452"/>
    </location>
</feature>
<dbReference type="EMBL" id="CP021920">
    <property type="protein sequence ID" value="ASB87744.1"/>
    <property type="molecule type" value="Genomic_DNA"/>
</dbReference>
<feature type="transmembrane region" description="Helical" evidence="2">
    <location>
        <begin position="642"/>
        <end position="665"/>
    </location>
</feature>
<dbReference type="PANTHER" id="PTHR37813">
    <property type="entry name" value="FELS-2 PROPHAGE PROTEIN"/>
    <property type="match status" value="1"/>
</dbReference>
<dbReference type="Proteomes" id="UP000196877">
    <property type="component" value="Chromosome"/>
</dbReference>
<keyword evidence="1" id="KW-1188">Viral release from host cell</keyword>
<protein>
    <submittedName>
        <fullName evidence="4">Tape measure protein</fullName>
    </submittedName>
</protein>
<dbReference type="InterPro" id="IPR011989">
    <property type="entry name" value="ARM-like"/>
</dbReference>
<keyword evidence="2" id="KW-1133">Transmembrane helix</keyword>
<dbReference type="InterPro" id="IPR016024">
    <property type="entry name" value="ARM-type_fold"/>
</dbReference>
<feature type="transmembrane region" description="Helical" evidence="2">
    <location>
        <begin position="381"/>
        <end position="407"/>
    </location>
</feature>
<evidence type="ECO:0000259" key="3">
    <source>
        <dbReference type="Pfam" id="PF10145"/>
    </source>
</evidence>
<dbReference type="Gene3D" id="1.25.10.10">
    <property type="entry name" value="Leucine-rich Repeat Variant"/>
    <property type="match status" value="1"/>
</dbReference>
<feature type="transmembrane region" description="Helical" evidence="2">
    <location>
        <begin position="671"/>
        <end position="694"/>
    </location>
</feature>
<gene>
    <name evidence="4" type="ORF">S101395_01208</name>
</gene>
<evidence type="ECO:0000256" key="1">
    <source>
        <dbReference type="ARBA" id="ARBA00022612"/>
    </source>
</evidence>
<name>A0ABM6LER3_9BACI</name>
<dbReference type="SUPFAM" id="SSF48371">
    <property type="entry name" value="ARM repeat"/>
    <property type="match status" value="1"/>
</dbReference>
<evidence type="ECO:0000313" key="4">
    <source>
        <dbReference type="EMBL" id="ASB87744.1"/>
    </source>
</evidence>
<dbReference type="InterPro" id="IPR010090">
    <property type="entry name" value="Phage_tape_meas"/>
</dbReference>
<feature type="domain" description="Phage tail tape measure protein" evidence="3">
    <location>
        <begin position="89"/>
        <end position="288"/>
    </location>
</feature>